<keyword evidence="2" id="KW-1185">Reference proteome</keyword>
<sequence length="175" mass="18691">MSTLREFLTCSLVDGFWIVTNDLTGLSLPRTGPPKPVAAEEPAEGYMPEQGDVCEEANDSFGYDDEGSGEAPGDTWRVNDCACAFCDDGGVTKYCKGSCMRAFRITPVIPVAGWRDEAHFRTLAACTFRRPPHLVPGGLPSGAGMCFLPPQAGYHVPGAGFVLPPHGPLRPSMTV</sequence>
<dbReference type="AlphaFoldDB" id="A0AAW1RBA0"/>
<evidence type="ECO:0000313" key="1">
    <source>
        <dbReference type="EMBL" id="KAK9830903.1"/>
    </source>
</evidence>
<protein>
    <submittedName>
        <fullName evidence="1">Uncharacterized protein</fullName>
    </submittedName>
</protein>
<gene>
    <name evidence="1" type="ORF">WJX81_003242</name>
</gene>
<evidence type="ECO:0000313" key="2">
    <source>
        <dbReference type="Proteomes" id="UP001445335"/>
    </source>
</evidence>
<name>A0AAW1RBA0_9CHLO</name>
<dbReference type="EMBL" id="JALJOU010000049">
    <property type="protein sequence ID" value="KAK9830903.1"/>
    <property type="molecule type" value="Genomic_DNA"/>
</dbReference>
<proteinExistence type="predicted"/>
<accession>A0AAW1RBA0</accession>
<dbReference type="Proteomes" id="UP001445335">
    <property type="component" value="Unassembled WGS sequence"/>
</dbReference>
<reference evidence="1 2" key="1">
    <citation type="journal article" date="2024" name="Nat. Commun.">
        <title>Phylogenomics reveals the evolutionary origins of lichenization in chlorophyte algae.</title>
        <authorList>
            <person name="Puginier C."/>
            <person name="Libourel C."/>
            <person name="Otte J."/>
            <person name="Skaloud P."/>
            <person name="Haon M."/>
            <person name="Grisel S."/>
            <person name="Petersen M."/>
            <person name="Berrin J.G."/>
            <person name="Delaux P.M."/>
            <person name="Dal Grande F."/>
            <person name="Keller J."/>
        </authorList>
    </citation>
    <scope>NUCLEOTIDE SEQUENCE [LARGE SCALE GENOMIC DNA]</scope>
    <source>
        <strain evidence="1 2">SAG 245.80</strain>
    </source>
</reference>
<organism evidence="1 2">
    <name type="scientific">Elliptochloris bilobata</name>
    <dbReference type="NCBI Taxonomy" id="381761"/>
    <lineage>
        <taxon>Eukaryota</taxon>
        <taxon>Viridiplantae</taxon>
        <taxon>Chlorophyta</taxon>
        <taxon>core chlorophytes</taxon>
        <taxon>Trebouxiophyceae</taxon>
        <taxon>Trebouxiophyceae incertae sedis</taxon>
        <taxon>Elliptochloris clade</taxon>
        <taxon>Elliptochloris</taxon>
    </lineage>
</organism>
<comment type="caution">
    <text evidence="1">The sequence shown here is derived from an EMBL/GenBank/DDBJ whole genome shotgun (WGS) entry which is preliminary data.</text>
</comment>